<feature type="transmembrane region" description="Helical" evidence="8">
    <location>
        <begin position="6"/>
        <end position="26"/>
    </location>
</feature>
<evidence type="ECO:0000256" key="3">
    <source>
        <dbReference type="ARBA" id="ARBA00022448"/>
    </source>
</evidence>
<evidence type="ECO:0000256" key="1">
    <source>
        <dbReference type="ARBA" id="ARBA00004651"/>
    </source>
</evidence>
<evidence type="ECO:0000256" key="5">
    <source>
        <dbReference type="ARBA" id="ARBA00022692"/>
    </source>
</evidence>
<evidence type="ECO:0000256" key="2">
    <source>
        <dbReference type="ARBA" id="ARBA00010100"/>
    </source>
</evidence>
<dbReference type="GO" id="GO:0015129">
    <property type="term" value="F:lactate transmembrane transporter activity"/>
    <property type="evidence" value="ECO:0007669"/>
    <property type="project" value="UniProtKB-UniRule"/>
</dbReference>
<dbReference type="RefSeq" id="WP_021171032.1">
    <property type="nucleotide sequence ID" value="NZ_CTRP01000014.1"/>
</dbReference>
<dbReference type="EMBL" id="CTRP01000014">
    <property type="protein sequence ID" value="CQR73771.1"/>
    <property type="molecule type" value="Genomic_DNA"/>
</dbReference>
<dbReference type="GO" id="GO:0005886">
    <property type="term" value="C:plasma membrane"/>
    <property type="evidence" value="ECO:0007669"/>
    <property type="project" value="UniProtKB-SubCell"/>
</dbReference>
<keyword evidence="3 8" id="KW-0813">Transport</keyword>
<dbReference type="Proteomes" id="UP000049855">
    <property type="component" value="Unassembled WGS sequence"/>
</dbReference>
<comment type="similarity">
    <text evidence="2 8">Belongs to the lactate permease family.</text>
</comment>
<dbReference type="InterPro" id="IPR003804">
    <property type="entry name" value="Lactate_perm"/>
</dbReference>
<keyword evidence="4 8" id="KW-1003">Cell membrane</keyword>
<dbReference type="AlphaFoldDB" id="A0A0U1L290"/>
<proteinExistence type="inferred from homology"/>
<comment type="subcellular location">
    <subcellularLocation>
        <location evidence="1 8">Cell membrane</location>
        <topology evidence="1 8">Multi-pass membrane protein</topology>
    </subcellularLocation>
</comment>
<evidence type="ECO:0000256" key="4">
    <source>
        <dbReference type="ARBA" id="ARBA00022475"/>
    </source>
</evidence>
<keyword evidence="6 8" id="KW-1133">Transmembrane helix</keyword>
<feature type="transmembrane region" description="Helical" evidence="8">
    <location>
        <begin position="151"/>
        <end position="170"/>
    </location>
</feature>
<evidence type="ECO:0000256" key="7">
    <source>
        <dbReference type="ARBA" id="ARBA00023136"/>
    </source>
</evidence>
<evidence type="ECO:0000313" key="9">
    <source>
        <dbReference type="EMBL" id="CQR73771.1"/>
    </source>
</evidence>
<accession>A0A0U1L290</accession>
<feature type="transmembrane region" description="Helical" evidence="8">
    <location>
        <begin position="81"/>
        <end position="106"/>
    </location>
</feature>
<comment type="caution">
    <text evidence="8">Lacks conserved residue(s) required for the propagation of feature annotation.</text>
</comment>
<organism evidence="9 10">
    <name type="scientific">Sporomusa ovata</name>
    <dbReference type="NCBI Taxonomy" id="2378"/>
    <lineage>
        <taxon>Bacteria</taxon>
        <taxon>Bacillati</taxon>
        <taxon>Bacillota</taxon>
        <taxon>Negativicutes</taxon>
        <taxon>Selenomonadales</taxon>
        <taxon>Sporomusaceae</taxon>
        <taxon>Sporomusa</taxon>
    </lineage>
</organism>
<gene>
    <name evidence="9" type="ORF">SpAn4DRAFT_0233</name>
</gene>
<evidence type="ECO:0000256" key="6">
    <source>
        <dbReference type="ARBA" id="ARBA00022989"/>
    </source>
</evidence>
<dbReference type="PANTHER" id="PTHR30003:SF0">
    <property type="entry name" value="GLYCOLATE PERMEASE GLCA-RELATED"/>
    <property type="match status" value="1"/>
</dbReference>
<feature type="transmembrane region" description="Helical" evidence="8">
    <location>
        <begin position="47"/>
        <end position="75"/>
    </location>
</feature>
<dbReference type="Pfam" id="PF02652">
    <property type="entry name" value="Lactate_perm"/>
    <property type="match status" value="1"/>
</dbReference>
<comment type="function">
    <text evidence="8">Uptake of L-lactate across the membrane. Can also transport D-lactate and glycolate.</text>
</comment>
<dbReference type="GO" id="GO:0015295">
    <property type="term" value="F:solute:proton symporter activity"/>
    <property type="evidence" value="ECO:0007669"/>
    <property type="project" value="TreeGrafter"/>
</dbReference>
<reference evidence="10" key="1">
    <citation type="submission" date="2015-03" db="EMBL/GenBank/DDBJ databases">
        <authorList>
            <person name="Nijsse Bart"/>
        </authorList>
    </citation>
    <scope>NUCLEOTIDE SEQUENCE [LARGE SCALE GENOMIC DNA]</scope>
</reference>
<evidence type="ECO:0000256" key="8">
    <source>
        <dbReference type="RuleBase" id="RU365092"/>
    </source>
</evidence>
<sequence>MLALVPILWVIFAAFFTYNITLSTGAMSRIKSMMSTLSGDRRIQALAIAWGFGGFLESAAGFGTAVIIPATILIALGFEPFFAAVICLLANTVPVAFGVIGIPITTLAKITELPVMPLSLNVVLQLTPFVLLVPFLIVLSVTKSLTGLKDVWLPTLVTGLCFAIPQFIIATKSVQTRYGLQLQTPVELVLAS</sequence>
<dbReference type="PANTHER" id="PTHR30003">
    <property type="entry name" value="L-LACTATE PERMEASE"/>
    <property type="match status" value="1"/>
</dbReference>
<name>A0A0U1L290_9FIRM</name>
<keyword evidence="7 8" id="KW-0472">Membrane</keyword>
<keyword evidence="5 8" id="KW-0812">Transmembrane</keyword>
<keyword evidence="10" id="KW-1185">Reference proteome</keyword>
<protein>
    <recommendedName>
        <fullName evidence="8">L-lactate permease</fullName>
    </recommendedName>
</protein>
<evidence type="ECO:0000313" key="10">
    <source>
        <dbReference type="Proteomes" id="UP000049855"/>
    </source>
</evidence>
<feature type="transmembrane region" description="Helical" evidence="8">
    <location>
        <begin position="118"/>
        <end position="139"/>
    </location>
</feature>